<evidence type="ECO:0000256" key="1">
    <source>
        <dbReference type="ARBA" id="ARBA00008144"/>
    </source>
</evidence>
<sequence length="1424" mass="156764">MTAQILAAELGNLISDSKRKNTELRTAAEKSLQELKSLSNTSEAQLSAGKLVINRTQRALPSLLQHYPSEVRGELLSTVLQICSGLQSVKNPAVSNTAAATLQQLVIAIFDRVVAEDGKALEIPTVTEVKGDDGQVPVRPAANDAYKVFNDLNLLVIGEKPAFIRLSAIPPASILELIEAVLSNYGQIMVEHPEQVYILRNLLMPLIVRSLSDRLSFPIVVRVIRILNLIIRNHLTILPSECEIALGLLNHMLDPQASQLWKRALCLEVFRGIYADSRLLLAIYHQFDAQEGKKKIFGDNLASFVRLATEKPALIGLGQQSTAPMSFTDDSLTGSDQAAAAAGAMAGISTQWSSMKTPCIDHLDKSDPPALPDTYIYSLVLTCITNISESLARTDDSSAIEGEEAPPDESARRLSRTQSFRKKTIPVNPLDLTDHSAYEYIQTSLTLVAECWPAILATCSTFLNASLDVDYYRALVRAIQKFTQVAGLLRMATPRDAFLTTMGKAAVPSSLLLANVASPKTATIEGTGMFNNAKDTNTRDAAFALNKIGELAALNEARLSQYDPSESGWDTFVHEVVRFSADERKAPASRLLAADILSRTVREIAEISMYDEQREQIQARILSTLQSQISVLRLNDIKTKGEHSDIDIRVHQIALDALKNVIEQCGESLVAGWASVLDSLSSVFLPSGKAQEGDRETSSKSGHRKYLPRTVCVISRSLARSAFATVQLVCSDFLASVPDVCMSSLLELLLNFCGQQDDLNMSLTAITFFWNVSDFLQSRNDISLLADVVKGAQEPEEIRAVIKSSSDEGNTSTLWLQVLLNLSTTSTDTRAEVRNSAIQTIQRIFENYTDQLSSEAWMTCLRTVLFEAVEANIASQKSIRHGSRGAAADTESWNDTTKTVLQSVSTLTTMRLQKFDDTSTFGSTWSDLLDRLQQYFAFGSHALGSNVFVAMTNVLSHLANAQMLGESSLHKTAAVWRSYLDSHNIFGTNPGNNQEAFVAYADAFKAIYRLAGQSIDSDLPSMLSQLETCIVESDAIAYSTDVDTMTPLQTSVLECLSMVDTTEPSLPSYMIGLLGRFSVLPYTSAAQRPEKQGPTFVALSKASMSMLQEVAIKHIEHKQIYADGAFNVALVHLLRPIKEKYVWKKEGKAPAIWRKATTTTIAILKAGLPQLESYGVAGEVLNDIWTTIIDTAYHITRAEHLNPENVPVSLEEDEQFDYRSFKALRNLITHPLCSASLPDTLRRTYTRNLFSVSLIHTPPEGELPDLATSPLDDLYRIRLGQTAVLPATLRPRISDACISELWNLVHAYGGTPKLAQAAAPYFILRAAIPLKTYIADHPLRGRMPALDSQHQELLQVLTRLLCLKSEPSAIPDIPGVKSKHMKHLHRLYPLLVKATRVASQDPEVFKRLIELTELVGEEFGLEDE</sequence>
<evidence type="ECO:0000256" key="3">
    <source>
        <dbReference type="ARBA" id="ARBA00022927"/>
    </source>
</evidence>
<feature type="domain" description="Mon2/Sec7/BIG1-like dimerisation and cyclophilin-binding" evidence="7">
    <location>
        <begin position="59"/>
        <end position="117"/>
    </location>
</feature>
<keyword evidence="3" id="KW-0653">Protein transport</keyword>
<evidence type="ECO:0000313" key="8">
    <source>
        <dbReference type="EMBL" id="KAL1604493.1"/>
    </source>
</evidence>
<name>A0ABR3RJ69_9PLEO</name>
<feature type="region of interest" description="Disordered" evidence="4">
    <location>
        <begin position="395"/>
        <end position="417"/>
    </location>
</feature>
<evidence type="ECO:0000256" key="2">
    <source>
        <dbReference type="ARBA" id="ARBA00022448"/>
    </source>
</evidence>
<dbReference type="InterPro" id="IPR032817">
    <property type="entry name" value="Mon2_C"/>
</dbReference>
<proteinExistence type="inferred from homology"/>
<protein>
    <submittedName>
        <fullName evidence="8">Endocytosis and vacuole integrity protein</fullName>
    </submittedName>
</protein>
<dbReference type="Pfam" id="PF16213">
    <property type="entry name" value="DCB"/>
    <property type="match status" value="1"/>
</dbReference>
<keyword evidence="9" id="KW-1185">Reference proteome</keyword>
<dbReference type="InterPro" id="IPR016024">
    <property type="entry name" value="ARM-type_fold"/>
</dbReference>
<reference evidence="8 9" key="1">
    <citation type="submission" date="2024-02" db="EMBL/GenBank/DDBJ databases">
        <title>De novo assembly and annotation of 12 fungi associated with fruit tree decline syndrome in Ontario, Canada.</title>
        <authorList>
            <person name="Sulman M."/>
            <person name="Ellouze W."/>
            <person name="Ilyukhin E."/>
        </authorList>
    </citation>
    <scope>NUCLEOTIDE SEQUENCE [LARGE SCALE GENOMIC DNA]</scope>
    <source>
        <strain evidence="8 9">M97-236</strain>
    </source>
</reference>
<feature type="domain" description="Mon2/Sec7/BIG1-like HUS" evidence="5">
    <location>
        <begin position="142"/>
        <end position="296"/>
    </location>
</feature>
<dbReference type="EMBL" id="JAKIXB020000010">
    <property type="protein sequence ID" value="KAL1604493.1"/>
    <property type="molecule type" value="Genomic_DNA"/>
</dbReference>
<gene>
    <name evidence="8" type="primary">MON2</name>
    <name evidence="8" type="ORF">SLS59_003686</name>
</gene>
<keyword evidence="2" id="KW-0813">Transport</keyword>
<evidence type="ECO:0000259" key="5">
    <source>
        <dbReference type="Pfam" id="PF12783"/>
    </source>
</evidence>
<dbReference type="Proteomes" id="UP001521222">
    <property type="component" value="Unassembled WGS sequence"/>
</dbReference>
<dbReference type="InterPro" id="IPR032691">
    <property type="entry name" value="Mon2/Sec7/BIG1-like_HUS"/>
</dbReference>
<dbReference type="SUPFAM" id="SSF48371">
    <property type="entry name" value="ARM repeat"/>
    <property type="match status" value="1"/>
</dbReference>
<comment type="caution">
    <text evidence="8">The sequence shown here is derived from an EMBL/GenBank/DDBJ whole genome shotgun (WGS) entry which is preliminary data.</text>
</comment>
<dbReference type="Pfam" id="PF16206">
    <property type="entry name" value="Mon2_C"/>
    <property type="match status" value="1"/>
</dbReference>
<dbReference type="InterPro" id="IPR032629">
    <property type="entry name" value="DCB_dom"/>
</dbReference>
<dbReference type="PANTHER" id="PTHR10663:SF333">
    <property type="entry name" value="PROTEIN MON2 HOMOLOG"/>
    <property type="match status" value="1"/>
</dbReference>
<comment type="similarity">
    <text evidence="1">Belongs to the MON2 family.</text>
</comment>
<evidence type="ECO:0000259" key="6">
    <source>
        <dbReference type="Pfam" id="PF16206"/>
    </source>
</evidence>
<evidence type="ECO:0000259" key="7">
    <source>
        <dbReference type="Pfam" id="PF16213"/>
    </source>
</evidence>
<dbReference type="Pfam" id="PF12783">
    <property type="entry name" value="Sec7-like_HUS"/>
    <property type="match status" value="1"/>
</dbReference>
<organism evidence="8 9">
    <name type="scientific">Nothophoma quercina</name>
    <dbReference type="NCBI Taxonomy" id="749835"/>
    <lineage>
        <taxon>Eukaryota</taxon>
        <taxon>Fungi</taxon>
        <taxon>Dikarya</taxon>
        <taxon>Ascomycota</taxon>
        <taxon>Pezizomycotina</taxon>
        <taxon>Dothideomycetes</taxon>
        <taxon>Pleosporomycetidae</taxon>
        <taxon>Pleosporales</taxon>
        <taxon>Pleosporineae</taxon>
        <taxon>Didymellaceae</taxon>
        <taxon>Nothophoma</taxon>
    </lineage>
</organism>
<accession>A0ABR3RJ69</accession>
<evidence type="ECO:0000313" key="9">
    <source>
        <dbReference type="Proteomes" id="UP001521222"/>
    </source>
</evidence>
<dbReference type="PANTHER" id="PTHR10663">
    <property type="entry name" value="GUANYL-NUCLEOTIDE EXCHANGE FACTOR"/>
    <property type="match status" value="1"/>
</dbReference>
<evidence type="ECO:0000256" key="4">
    <source>
        <dbReference type="SAM" id="MobiDB-lite"/>
    </source>
</evidence>
<feature type="domain" description="Mon2 C-terminal" evidence="6">
    <location>
        <begin position="732"/>
        <end position="934"/>
    </location>
</feature>